<comment type="caution">
    <text evidence="1">The sequence shown here is derived from an EMBL/GenBank/DDBJ whole genome shotgun (WGS) entry which is preliminary data.</text>
</comment>
<organism evidence="1 2">
    <name type="scientific">Micromonospora thermarum</name>
    <dbReference type="NCBI Taxonomy" id="2720024"/>
    <lineage>
        <taxon>Bacteria</taxon>
        <taxon>Bacillati</taxon>
        <taxon>Actinomycetota</taxon>
        <taxon>Actinomycetes</taxon>
        <taxon>Micromonosporales</taxon>
        <taxon>Micromonosporaceae</taxon>
        <taxon>Micromonospora</taxon>
    </lineage>
</organism>
<protein>
    <submittedName>
        <fullName evidence="1">Uncharacterized protein</fullName>
    </submittedName>
</protein>
<evidence type="ECO:0000313" key="2">
    <source>
        <dbReference type="Proteomes" id="UP000783871"/>
    </source>
</evidence>
<reference evidence="1 2" key="1">
    <citation type="submission" date="2020-03" db="EMBL/GenBank/DDBJ databases">
        <title>WGS of actinomycetes isolated from Thailand.</title>
        <authorList>
            <person name="Thawai C."/>
        </authorList>
    </citation>
    <scope>NUCLEOTIDE SEQUENCE [LARGE SCALE GENOMIC DNA]</scope>
    <source>
        <strain evidence="1 2">HSS6-12</strain>
    </source>
</reference>
<keyword evidence="2" id="KW-1185">Reference proteome</keyword>
<dbReference type="EMBL" id="JAATEO010000021">
    <property type="protein sequence ID" value="NJP34154.1"/>
    <property type="molecule type" value="Genomic_DNA"/>
</dbReference>
<dbReference type="RefSeq" id="WP_168002518.1">
    <property type="nucleotide sequence ID" value="NZ_JAATEO010000021.1"/>
</dbReference>
<proteinExistence type="predicted"/>
<name>A0ABX0ZB25_9ACTN</name>
<gene>
    <name evidence="1" type="ORF">HCJ94_19730</name>
</gene>
<dbReference type="Proteomes" id="UP000783871">
    <property type="component" value="Unassembled WGS sequence"/>
</dbReference>
<evidence type="ECO:0000313" key="1">
    <source>
        <dbReference type="EMBL" id="NJP34154.1"/>
    </source>
</evidence>
<accession>A0ABX0ZB25</accession>
<sequence length="104" mass="11060">MAELILLSNPAGIAIRSDGTSLAVDFDSIAELHSWLHLAGLNGPDVLIGKEHEGTSSDGRPYRSVNAYPTWHGWEIYAHAVEYTDSGAQIDASTADRLAALAVA</sequence>